<accession>A0AA88GPC3</accession>
<dbReference type="GO" id="GO:0008270">
    <property type="term" value="F:zinc ion binding"/>
    <property type="evidence" value="ECO:0007669"/>
    <property type="project" value="UniProtKB-KW"/>
</dbReference>
<keyword evidence="8" id="KW-1185">Reference proteome</keyword>
<evidence type="ECO:0000256" key="5">
    <source>
        <dbReference type="SAM" id="MobiDB-lite"/>
    </source>
</evidence>
<feature type="compositionally biased region" description="Polar residues" evidence="5">
    <location>
        <begin position="63"/>
        <end position="72"/>
    </location>
</feature>
<protein>
    <recommendedName>
        <fullName evidence="6">RING-type domain-containing protein</fullName>
    </recommendedName>
</protein>
<dbReference type="AlphaFoldDB" id="A0AA88GPC3"/>
<gene>
    <name evidence="7" type="ORF">C9374_002995</name>
</gene>
<dbReference type="GO" id="GO:0005634">
    <property type="term" value="C:nucleus"/>
    <property type="evidence" value="ECO:0007669"/>
    <property type="project" value="TreeGrafter"/>
</dbReference>
<feature type="compositionally biased region" description="Basic residues" evidence="5">
    <location>
        <begin position="311"/>
        <end position="320"/>
    </location>
</feature>
<keyword evidence="3" id="KW-0862">Zinc</keyword>
<evidence type="ECO:0000256" key="4">
    <source>
        <dbReference type="PROSITE-ProRule" id="PRU00175"/>
    </source>
</evidence>
<keyword evidence="2 4" id="KW-0863">Zinc-finger</keyword>
<name>A0AA88GPC3_NAELO</name>
<dbReference type="PANTHER" id="PTHR45931:SF3">
    <property type="entry name" value="RING ZINC FINGER-CONTAINING PROTEIN"/>
    <property type="match status" value="1"/>
</dbReference>
<dbReference type="Gene3D" id="3.30.40.10">
    <property type="entry name" value="Zinc/RING finger domain, C3HC4 (zinc finger)"/>
    <property type="match status" value="1"/>
</dbReference>
<keyword evidence="1" id="KW-0479">Metal-binding</keyword>
<dbReference type="GO" id="GO:0006511">
    <property type="term" value="P:ubiquitin-dependent protein catabolic process"/>
    <property type="evidence" value="ECO:0007669"/>
    <property type="project" value="TreeGrafter"/>
</dbReference>
<evidence type="ECO:0000313" key="7">
    <source>
        <dbReference type="EMBL" id="KAG2385846.1"/>
    </source>
</evidence>
<feature type="domain" description="RING-type" evidence="6">
    <location>
        <begin position="231"/>
        <end position="274"/>
    </location>
</feature>
<dbReference type="Pfam" id="PF13639">
    <property type="entry name" value="zf-RING_2"/>
    <property type="match status" value="1"/>
</dbReference>
<dbReference type="SMART" id="SM00184">
    <property type="entry name" value="RING"/>
    <property type="match status" value="1"/>
</dbReference>
<dbReference type="PANTHER" id="PTHR45931">
    <property type="entry name" value="SI:CH211-59O9.10"/>
    <property type="match status" value="1"/>
</dbReference>
<dbReference type="InterPro" id="IPR051834">
    <property type="entry name" value="RING_finger_E3_ligase"/>
</dbReference>
<evidence type="ECO:0000259" key="6">
    <source>
        <dbReference type="PROSITE" id="PS50089"/>
    </source>
</evidence>
<evidence type="ECO:0000256" key="1">
    <source>
        <dbReference type="ARBA" id="ARBA00022723"/>
    </source>
</evidence>
<dbReference type="EMBL" id="PYSW02000017">
    <property type="protein sequence ID" value="KAG2385846.1"/>
    <property type="molecule type" value="Genomic_DNA"/>
</dbReference>
<dbReference type="SUPFAM" id="SSF57850">
    <property type="entry name" value="RING/U-box"/>
    <property type="match status" value="1"/>
</dbReference>
<evidence type="ECO:0000256" key="3">
    <source>
        <dbReference type="ARBA" id="ARBA00022833"/>
    </source>
</evidence>
<reference evidence="7 8" key="1">
    <citation type="journal article" date="2018" name="BMC Genomics">
        <title>The genome of Naegleria lovaniensis, the basis for a comparative approach to unravel pathogenicity factors of the human pathogenic amoeba N. fowleri.</title>
        <authorList>
            <person name="Liechti N."/>
            <person name="Schurch N."/>
            <person name="Bruggmann R."/>
            <person name="Wittwer M."/>
        </authorList>
    </citation>
    <scope>NUCLEOTIDE SEQUENCE [LARGE SCALE GENOMIC DNA]</scope>
    <source>
        <strain evidence="7 8">ATCC 30569</strain>
    </source>
</reference>
<feature type="region of interest" description="Disordered" evidence="5">
    <location>
        <begin position="286"/>
        <end position="320"/>
    </location>
</feature>
<organism evidence="7 8">
    <name type="scientific">Naegleria lovaniensis</name>
    <name type="common">Amoeba</name>
    <dbReference type="NCBI Taxonomy" id="51637"/>
    <lineage>
        <taxon>Eukaryota</taxon>
        <taxon>Discoba</taxon>
        <taxon>Heterolobosea</taxon>
        <taxon>Tetramitia</taxon>
        <taxon>Eutetramitia</taxon>
        <taxon>Vahlkampfiidae</taxon>
        <taxon>Naegleria</taxon>
    </lineage>
</organism>
<dbReference type="Proteomes" id="UP000816034">
    <property type="component" value="Unassembled WGS sequence"/>
</dbReference>
<evidence type="ECO:0000313" key="8">
    <source>
        <dbReference type="Proteomes" id="UP000816034"/>
    </source>
</evidence>
<evidence type="ECO:0000256" key="2">
    <source>
        <dbReference type="ARBA" id="ARBA00022771"/>
    </source>
</evidence>
<dbReference type="InterPro" id="IPR013083">
    <property type="entry name" value="Znf_RING/FYVE/PHD"/>
</dbReference>
<feature type="compositionally biased region" description="Low complexity" evidence="5">
    <location>
        <begin position="73"/>
        <end position="95"/>
    </location>
</feature>
<proteinExistence type="predicted"/>
<dbReference type="RefSeq" id="XP_044549839.1">
    <property type="nucleotide sequence ID" value="XM_044692473.1"/>
</dbReference>
<sequence length="320" mass="36478">MTSGLFARYNHDDDYDTHNHGLDMTHPLFLELQRRELERYSRMRQPTSNSNSSSSHREDTTDTTRPTNMLRASSSSSSSTSTSSPTSSESSSSSSALRIPQHLFRFLHNATSHNHHHPQQPQQQHTSHTSPFIHAPTLLFTPPAIFTQPTSSSYQGRGPFRYHHHTSHSSNHRHGIIGGSVHPLYFVDRDFDERDYELLLQLDAQQPTKTVETSIIDKIPLVTVEESNCTCSICLDDLEVGSKASEIPICNHKFHPKCIETWLKDYGHTCPICKQPVSEIDFNALKENENPKKRKDIENIQETTTTATSQTRKKAKHRRR</sequence>
<dbReference type="GeneID" id="68095450"/>
<dbReference type="GO" id="GO:0061630">
    <property type="term" value="F:ubiquitin protein ligase activity"/>
    <property type="evidence" value="ECO:0007669"/>
    <property type="project" value="TreeGrafter"/>
</dbReference>
<feature type="region of interest" description="Disordered" evidence="5">
    <location>
        <begin position="42"/>
        <end position="95"/>
    </location>
</feature>
<feature type="compositionally biased region" description="Basic and acidic residues" evidence="5">
    <location>
        <begin position="286"/>
        <end position="298"/>
    </location>
</feature>
<comment type="caution">
    <text evidence="7">The sequence shown here is derived from an EMBL/GenBank/DDBJ whole genome shotgun (WGS) entry which is preliminary data.</text>
</comment>
<dbReference type="PROSITE" id="PS50089">
    <property type="entry name" value="ZF_RING_2"/>
    <property type="match status" value="1"/>
</dbReference>
<dbReference type="InterPro" id="IPR001841">
    <property type="entry name" value="Znf_RING"/>
</dbReference>